<dbReference type="InterPro" id="IPR045312">
    <property type="entry name" value="PCBER-like"/>
</dbReference>
<dbReference type="Pfam" id="PF05368">
    <property type="entry name" value="NmrA"/>
    <property type="match status" value="1"/>
</dbReference>
<dbReference type="PANTHER" id="PTHR47706:SF6">
    <property type="entry name" value="NMRA-LIKE FAMILY PROTEIN (AFU_ORTHOLOGUE AFUA_6G00280)"/>
    <property type="match status" value="1"/>
</dbReference>
<feature type="domain" description="NmrA-like" evidence="3">
    <location>
        <begin position="5"/>
        <end position="275"/>
    </location>
</feature>
<dbReference type="PANTHER" id="PTHR47706">
    <property type="entry name" value="NMRA-LIKE FAMILY PROTEIN"/>
    <property type="match status" value="1"/>
</dbReference>
<organism evidence="4 5">
    <name type="scientific">Delitschia confertaspora ATCC 74209</name>
    <dbReference type="NCBI Taxonomy" id="1513339"/>
    <lineage>
        <taxon>Eukaryota</taxon>
        <taxon>Fungi</taxon>
        <taxon>Dikarya</taxon>
        <taxon>Ascomycota</taxon>
        <taxon>Pezizomycotina</taxon>
        <taxon>Dothideomycetes</taxon>
        <taxon>Pleosporomycetidae</taxon>
        <taxon>Pleosporales</taxon>
        <taxon>Delitschiaceae</taxon>
        <taxon>Delitschia</taxon>
    </lineage>
</organism>
<sequence>MITPQKILLLGAGELGQAFLLHLITLLNTQITIGVRSPSKYQHLATSPNISLTPVDHTEPVSTLAKTLANYSTIITCTGFGQPAGTQKHLTEAVLSAGQLRRETHPGKEGRLWYFPWQWGVNYDITGDANGRMPLFGEQLEVRQMLRARAEETHVKWTIVSTGIFMSFLFEPFWGVVDTAGTEVTVRALGYWEHRVTVTDVNDIGKCVARIVAGDVESENRVVYIAGDTVNYKELACILEKVTGQEVKREEWTVDYLRQELEKDSGDQIKKYRMVFAGDGVAWDKKITANYKLGMQLTNVESWTQKNLKF</sequence>
<dbReference type="InterPro" id="IPR008030">
    <property type="entry name" value="NmrA-like"/>
</dbReference>
<keyword evidence="5" id="KW-1185">Reference proteome</keyword>
<dbReference type="CDD" id="cd05259">
    <property type="entry name" value="PCBER_SDR_a"/>
    <property type="match status" value="1"/>
</dbReference>
<gene>
    <name evidence="4" type="ORF">GQ43DRAFT_185344</name>
</gene>
<name>A0A9P4JJY8_9PLEO</name>
<evidence type="ECO:0000259" key="3">
    <source>
        <dbReference type="Pfam" id="PF05368"/>
    </source>
</evidence>
<evidence type="ECO:0000313" key="4">
    <source>
        <dbReference type="EMBL" id="KAF2197893.1"/>
    </source>
</evidence>
<keyword evidence="2" id="KW-0560">Oxidoreductase</keyword>
<reference evidence="4" key="1">
    <citation type="journal article" date="2020" name="Stud. Mycol.">
        <title>101 Dothideomycetes genomes: a test case for predicting lifestyles and emergence of pathogens.</title>
        <authorList>
            <person name="Haridas S."/>
            <person name="Albert R."/>
            <person name="Binder M."/>
            <person name="Bloem J."/>
            <person name="Labutti K."/>
            <person name="Salamov A."/>
            <person name="Andreopoulos B."/>
            <person name="Baker S."/>
            <person name="Barry K."/>
            <person name="Bills G."/>
            <person name="Bluhm B."/>
            <person name="Cannon C."/>
            <person name="Castanera R."/>
            <person name="Culley D."/>
            <person name="Daum C."/>
            <person name="Ezra D."/>
            <person name="Gonzalez J."/>
            <person name="Henrissat B."/>
            <person name="Kuo A."/>
            <person name="Liang C."/>
            <person name="Lipzen A."/>
            <person name="Lutzoni F."/>
            <person name="Magnuson J."/>
            <person name="Mondo S."/>
            <person name="Nolan M."/>
            <person name="Ohm R."/>
            <person name="Pangilinan J."/>
            <person name="Park H.-J."/>
            <person name="Ramirez L."/>
            <person name="Alfaro M."/>
            <person name="Sun H."/>
            <person name="Tritt A."/>
            <person name="Yoshinaga Y."/>
            <person name="Zwiers L.-H."/>
            <person name="Turgeon B."/>
            <person name="Goodwin S."/>
            <person name="Spatafora J."/>
            <person name="Crous P."/>
            <person name="Grigoriev I."/>
        </authorList>
    </citation>
    <scope>NUCLEOTIDE SEQUENCE</scope>
    <source>
        <strain evidence="4">ATCC 74209</strain>
    </source>
</reference>
<evidence type="ECO:0000313" key="5">
    <source>
        <dbReference type="Proteomes" id="UP000799536"/>
    </source>
</evidence>
<dbReference type="InterPro" id="IPR051609">
    <property type="entry name" value="NmrA/Isoflavone_reductase-like"/>
</dbReference>
<dbReference type="Proteomes" id="UP000799536">
    <property type="component" value="Unassembled WGS sequence"/>
</dbReference>
<evidence type="ECO:0000256" key="2">
    <source>
        <dbReference type="ARBA" id="ARBA00023002"/>
    </source>
</evidence>
<keyword evidence="1" id="KW-0521">NADP</keyword>
<evidence type="ECO:0000256" key="1">
    <source>
        <dbReference type="ARBA" id="ARBA00022857"/>
    </source>
</evidence>
<dbReference type="GO" id="GO:0016491">
    <property type="term" value="F:oxidoreductase activity"/>
    <property type="evidence" value="ECO:0007669"/>
    <property type="project" value="UniProtKB-KW"/>
</dbReference>
<dbReference type="SUPFAM" id="SSF51735">
    <property type="entry name" value="NAD(P)-binding Rossmann-fold domains"/>
    <property type="match status" value="1"/>
</dbReference>
<comment type="caution">
    <text evidence="4">The sequence shown here is derived from an EMBL/GenBank/DDBJ whole genome shotgun (WGS) entry which is preliminary data.</text>
</comment>
<dbReference type="AlphaFoldDB" id="A0A9P4JJY8"/>
<dbReference type="OrthoDB" id="5283654at2759"/>
<dbReference type="EMBL" id="ML994189">
    <property type="protein sequence ID" value="KAF2197893.1"/>
    <property type="molecule type" value="Genomic_DNA"/>
</dbReference>
<dbReference type="InterPro" id="IPR036291">
    <property type="entry name" value="NAD(P)-bd_dom_sf"/>
</dbReference>
<accession>A0A9P4JJY8</accession>
<proteinExistence type="predicted"/>
<dbReference type="Gene3D" id="3.40.50.720">
    <property type="entry name" value="NAD(P)-binding Rossmann-like Domain"/>
    <property type="match status" value="1"/>
</dbReference>
<protein>
    <submittedName>
        <fullName evidence="4">NAD(P)-binding protein</fullName>
    </submittedName>
</protein>